<reference evidence="2 3" key="1">
    <citation type="journal article" date="2012" name="PLoS Pathog.">
        <title>Diverse lifestyles and strategies of plant pathogenesis encoded in the genomes of eighteen Dothideomycetes fungi.</title>
        <authorList>
            <person name="Ohm R.A."/>
            <person name="Feau N."/>
            <person name="Henrissat B."/>
            <person name="Schoch C.L."/>
            <person name="Horwitz B.A."/>
            <person name="Barry K.W."/>
            <person name="Condon B.J."/>
            <person name="Copeland A.C."/>
            <person name="Dhillon B."/>
            <person name="Glaser F."/>
            <person name="Hesse C.N."/>
            <person name="Kosti I."/>
            <person name="LaButti K."/>
            <person name="Lindquist E.A."/>
            <person name="Lucas S."/>
            <person name="Salamov A.A."/>
            <person name="Bradshaw R.E."/>
            <person name="Ciuffetti L."/>
            <person name="Hamelin R.C."/>
            <person name="Kema G.H.J."/>
            <person name="Lawrence C."/>
            <person name="Scott J.A."/>
            <person name="Spatafora J.W."/>
            <person name="Turgeon B.G."/>
            <person name="de Wit P.J.G.M."/>
            <person name="Zhong S."/>
            <person name="Goodwin S.B."/>
            <person name="Grigoriev I.V."/>
        </authorList>
    </citation>
    <scope>NUCLEOTIDE SEQUENCE [LARGE SCALE GENOMIC DNA]</scope>
    <source>
        <strain evidence="3">C5 / ATCC 48332 / race O</strain>
    </source>
</reference>
<keyword evidence="1" id="KW-0812">Transmembrane</keyword>
<accession>M2UAC5</accession>
<dbReference type="OrthoDB" id="3683450at2759"/>
<feature type="non-terminal residue" evidence="2">
    <location>
        <position position="1"/>
    </location>
</feature>
<name>M2UAC5_COCH5</name>
<evidence type="ECO:0000313" key="2">
    <source>
        <dbReference type="EMBL" id="EMD95544.1"/>
    </source>
</evidence>
<reference evidence="3" key="2">
    <citation type="journal article" date="2013" name="PLoS Genet.">
        <title>Comparative genome structure, secondary metabolite, and effector coding capacity across Cochliobolus pathogens.</title>
        <authorList>
            <person name="Condon B.J."/>
            <person name="Leng Y."/>
            <person name="Wu D."/>
            <person name="Bushley K.E."/>
            <person name="Ohm R.A."/>
            <person name="Otillar R."/>
            <person name="Martin J."/>
            <person name="Schackwitz W."/>
            <person name="Grimwood J."/>
            <person name="MohdZainudin N."/>
            <person name="Xue C."/>
            <person name="Wang R."/>
            <person name="Manning V.A."/>
            <person name="Dhillon B."/>
            <person name="Tu Z.J."/>
            <person name="Steffenson B.J."/>
            <person name="Salamov A."/>
            <person name="Sun H."/>
            <person name="Lowry S."/>
            <person name="LaButti K."/>
            <person name="Han J."/>
            <person name="Copeland A."/>
            <person name="Lindquist E."/>
            <person name="Barry K."/>
            <person name="Schmutz J."/>
            <person name="Baker S.E."/>
            <person name="Ciuffetti L.M."/>
            <person name="Grigoriev I.V."/>
            <person name="Zhong S."/>
            <person name="Turgeon B.G."/>
        </authorList>
    </citation>
    <scope>NUCLEOTIDE SEQUENCE [LARGE SCALE GENOMIC DNA]</scope>
    <source>
        <strain evidence="3">C5 / ATCC 48332 / race O</strain>
    </source>
</reference>
<dbReference type="OMA" id="RYPGNIA"/>
<feature type="transmembrane region" description="Helical" evidence="1">
    <location>
        <begin position="19"/>
        <end position="36"/>
    </location>
</feature>
<keyword evidence="1" id="KW-1133">Transmembrane helix</keyword>
<dbReference type="Proteomes" id="UP000016936">
    <property type="component" value="Unassembled WGS sequence"/>
</dbReference>
<keyword evidence="3" id="KW-1185">Reference proteome</keyword>
<organism evidence="2 3">
    <name type="scientific">Cochliobolus heterostrophus (strain C5 / ATCC 48332 / race O)</name>
    <name type="common">Southern corn leaf blight fungus</name>
    <name type="synonym">Bipolaris maydis</name>
    <dbReference type="NCBI Taxonomy" id="701091"/>
    <lineage>
        <taxon>Eukaryota</taxon>
        <taxon>Fungi</taxon>
        <taxon>Dikarya</taxon>
        <taxon>Ascomycota</taxon>
        <taxon>Pezizomycotina</taxon>
        <taxon>Dothideomycetes</taxon>
        <taxon>Pleosporomycetidae</taxon>
        <taxon>Pleosporales</taxon>
        <taxon>Pleosporineae</taxon>
        <taxon>Pleosporaceae</taxon>
        <taxon>Bipolaris</taxon>
    </lineage>
</organism>
<proteinExistence type="predicted"/>
<sequence>VFEGVSTTEQEKGRYPGNIARRAFSLVFPLILSFVLHNQCPFLIFSTLCVSFLSITIYPYLSLRHFALFTLHLDELGRCFSFNTQYGTWCRNILSHVSLRSFDSVIPRYYIQSFQTAAEFTARTAPLSNTNVLILLEALERLNASSV</sequence>
<feature type="transmembrane region" description="Helical" evidence="1">
    <location>
        <begin position="42"/>
        <end position="61"/>
    </location>
</feature>
<keyword evidence="1" id="KW-0472">Membrane</keyword>
<dbReference type="HOGENOM" id="CLU_1880310_0_0_1"/>
<gene>
    <name evidence="2" type="ORF">COCHEDRAFT_1165731</name>
</gene>
<evidence type="ECO:0000256" key="1">
    <source>
        <dbReference type="SAM" id="Phobius"/>
    </source>
</evidence>
<evidence type="ECO:0000313" key="3">
    <source>
        <dbReference type="Proteomes" id="UP000016936"/>
    </source>
</evidence>
<protein>
    <submittedName>
        <fullName evidence="2">Uncharacterized protein</fullName>
    </submittedName>
</protein>
<dbReference type="EMBL" id="KB445570">
    <property type="protein sequence ID" value="EMD95544.1"/>
    <property type="molecule type" value="Genomic_DNA"/>
</dbReference>
<dbReference type="AlphaFoldDB" id="M2UAC5"/>